<name>A0A5J4P6L4_9ZZZZ</name>
<dbReference type="AlphaFoldDB" id="A0A5J4P6L4"/>
<comment type="caution">
    <text evidence="2">The sequence shown here is derived from an EMBL/GenBank/DDBJ whole genome shotgun (WGS) entry which is preliminary data.</text>
</comment>
<protein>
    <submittedName>
        <fullName evidence="2">Uncharacterized protein</fullName>
    </submittedName>
</protein>
<feature type="transmembrane region" description="Helical" evidence="1">
    <location>
        <begin position="49"/>
        <end position="69"/>
    </location>
</feature>
<gene>
    <name evidence="2" type="ORF">EZS27_043293</name>
</gene>
<feature type="transmembrane region" description="Helical" evidence="1">
    <location>
        <begin position="12"/>
        <end position="37"/>
    </location>
</feature>
<evidence type="ECO:0000313" key="2">
    <source>
        <dbReference type="EMBL" id="KAA6305055.1"/>
    </source>
</evidence>
<dbReference type="EMBL" id="SNRY01011015">
    <property type="protein sequence ID" value="KAA6305055.1"/>
    <property type="molecule type" value="Genomic_DNA"/>
</dbReference>
<evidence type="ECO:0000256" key="1">
    <source>
        <dbReference type="SAM" id="Phobius"/>
    </source>
</evidence>
<keyword evidence="1" id="KW-0472">Membrane</keyword>
<organism evidence="2">
    <name type="scientific">termite gut metagenome</name>
    <dbReference type="NCBI Taxonomy" id="433724"/>
    <lineage>
        <taxon>unclassified sequences</taxon>
        <taxon>metagenomes</taxon>
        <taxon>organismal metagenomes</taxon>
    </lineage>
</organism>
<accession>A0A5J4P6L4</accession>
<proteinExistence type="predicted"/>
<sequence>PIKNEKMNTGRKVWHAFFFIVIIGAAAAIVMLLWNALIPSVIRWSAINYWQAAGILVLTRILFGGIRGLHHRMPFHHHSHGRRFHEDLRGMPSNERREYIRKHFHEFYHCGAEGKPSASEEKKDDK</sequence>
<keyword evidence="1" id="KW-0812">Transmembrane</keyword>
<feature type="non-terminal residue" evidence="2">
    <location>
        <position position="1"/>
    </location>
</feature>
<reference evidence="2" key="1">
    <citation type="submission" date="2019-03" db="EMBL/GenBank/DDBJ databases">
        <title>Single cell metagenomics reveals metabolic interactions within the superorganism composed of flagellate Streblomastix strix and complex community of Bacteroidetes bacteria on its surface.</title>
        <authorList>
            <person name="Treitli S.C."/>
            <person name="Kolisko M."/>
            <person name="Husnik F."/>
            <person name="Keeling P."/>
            <person name="Hampl V."/>
        </authorList>
    </citation>
    <scope>NUCLEOTIDE SEQUENCE</scope>
    <source>
        <strain evidence="2">STM</strain>
    </source>
</reference>
<keyword evidence="1" id="KW-1133">Transmembrane helix</keyword>